<dbReference type="GO" id="GO:0005986">
    <property type="term" value="P:sucrose biosynthetic process"/>
    <property type="evidence" value="ECO:0007669"/>
    <property type="project" value="TreeGrafter"/>
</dbReference>
<geneLocation type="plasmid" evidence="7 9">
    <name>megaplasmid pHG1</name>
</geneLocation>
<sequence>MIPMTQKLTFTRFVIAEQHGSKTVDSDLIALLLDVSIACRKIASSIAKGSPLALGGEAAGRDVPGEIQSKTDMATPCFFARSEALARHLAGMASEGMEGAYPVPLRSPQGRYLLVCDPLDGSANIDVNVSGGIIFSVLRCPEGISAPEERDLLQAGSAQMAAGYALYDAPALLVLKTGSGIHGFTLDADSGQYVLTHPNAKIPQVPAGSRSALRPSTSGQS</sequence>
<keyword evidence="5" id="KW-0378">Hydrolase</keyword>
<dbReference type="GO" id="GO:0005829">
    <property type="term" value="C:cytosol"/>
    <property type="evidence" value="ECO:0007669"/>
    <property type="project" value="TreeGrafter"/>
</dbReference>
<evidence type="ECO:0000256" key="1">
    <source>
        <dbReference type="ARBA" id="ARBA00001273"/>
    </source>
</evidence>
<gene>
    <name evidence="7" type="ordered locus">PHG027</name>
    <name evidence="8" type="ORF">E6A55_32325</name>
</gene>
<proteinExistence type="inferred from homology"/>
<dbReference type="PRINTS" id="PR00115">
    <property type="entry name" value="F16BPHPHTASE"/>
</dbReference>
<dbReference type="SUPFAM" id="SSF56655">
    <property type="entry name" value="Carbohydrate phosphatase"/>
    <property type="match status" value="1"/>
</dbReference>
<dbReference type="InterPro" id="IPR033391">
    <property type="entry name" value="FBPase_N"/>
</dbReference>
<keyword evidence="7" id="KW-0614">Plasmid</keyword>
<dbReference type="Pfam" id="PF00316">
    <property type="entry name" value="FBPase"/>
    <property type="match status" value="1"/>
</dbReference>
<evidence type="ECO:0000256" key="4">
    <source>
        <dbReference type="ARBA" id="ARBA00024331"/>
    </source>
</evidence>
<dbReference type="GO" id="GO:0006000">
    <property type="term" value="P:fructose metabolic process"/>
    <property type="evidence" value="ECO:0007669"/>
    <property type="project" value="TreeGrafter"/>
</dbReference>
<dbReference type="HOGENOM" id="CLU_039977_0_0_4"/>
<evidence type="ECO:0000313" key="10">
    <source>
        <dbReference type="Proteomes" id="UP000296079"/>
    </source>
</evidence>
<evidence type="ECO:0000256" key="3">
    <source>
        <dbReference type="ARBA" id="ARBA00022490"/>
    </source>
</evidence>
<geneLocation type="plasmid" evidence="8">
    <name>pHG1</name>
</geneLocation>
<dbReference type="InterPro" id="IPR028343">
    <property type="entry name" value="FBPtase"/>
</dbReference>
<dbReference type="Proteomes" id="UP000296079">
    <property type="component" value="Plasmid pHG1"/>
</dbReference>
<evidence type="ECO:0000259" key="6">
    <source>
        <dbReference type="Pfam" id="PF00316"/>
    </source>
</evidence>
<dbReference type="GO" id="GO:0006002">
    <property type="term" value="P:fructose 6-phosphate metabolic process"/>
    <property type="evidence" value="ECO:0007669"/>
    <property type="project" value="TreeGrafter"/>
</dbReference>
<comment type="similarity">
    <text evidence="5">Belongs to the FBPase class 1 family.</text>
</comment>
<dbReference type="KEGG" id="reh:PHG027"/>
<evidence type="ECO:0000313" key="8">
    <source>
        <dbReference type="EMBL" id="QCC05310.1"/>
    </source>
</evidence>
<dbReference type="InterPro" id="IPR000146">
    <property type="entry name" value="FBPase_class-1"/>
</dbReference>
<comment type="catalytic activity">
    <reaction evidence="1">
        <text>beta-D-fructose 1,6-bisphosphate + H2O = beta-D-fructose 6-phosphate + phosphate</text>
        <dbReference type="Rhea" id="RHEA:11064"/>
        <dbReference type="ChEBI" id="CHEBI:15377"/>
        <dbReference type="ChEBI" id="CHEBI:32966"/>
        <dbReference type="ChEBI" id="CHEBI:43474"/>
        <dbReference type="ChEBI" id="CHEBI:57634"/>
        <dbReference type="EC" id="3.1.3.11"/>
    </reaction>
</comment>
<geneLocation type="plasmid" evidence="10">
    <name>phg1</name>
</geneLocation>
<dbReference type="GO" id="GO:0042132">
    <property type="term" value="F:fructose 1,6-bisphosphate 1-phosphatase activity"/>
    <property type="evidence" value="ECO:0007669"/>
    <property type="project" value="UniProtKB-EC"/>
</dbReference>
<dbReference type="EMBL" id="AY305378">
    <property type="protein sequence ID" value="AAP85780.1"/>
    <property type="molecule type" value="Genomic_DNA"/>
</dbReference>
<reference evidence="8 10" key="2">
    <citation type="submission" date="2019-04" db="EMBL/GenBank/DDBJ databases">
        <title>Long-read de novo sequencing of Cupriavidus necator H16.</title>
        <authorList>
            <person name="Little G.T."/>
            <person name="Ehsaan M."/>
            <person name="Arenas-Lopez C."/>
            <person name="Jawed K."/>
            <person name="Winzer K."/>
            <person name="Kovacs K."/>
            <person name="Malys N."/>
            <person name="Minton N.P."/>
        </authorList>
    </citation>
    <scope>NUCLEOTIDE SEQUENCE [LARGE SCALE GENOMIC DNA]</scope>
    <source>
        <strain evidence="8 10">H16</strain>
        <plasmid evidence="10">phg1</plasmid>
        <plasmid evidence="8">pHG1</plasmid>
    </source>
</reference>
<dbReference type="GO" id="GO:0030388">
    <property type="term" value="P:fructose 1,6-bisphosphate metabolic process"/>
    <property type="evidence" value="ECO:0007669"/>
    <property type="project" value="TreeGrafter"/>
</dbReference>
<dbReference type="EMBL" id="CP039289">
    <property type="protein sequence ID" value="QCC05310.1"/>
    <property type="molecule type" value="Genomic_DNA"/>
</dbReference>
<evidence type="ECO:0000256" key="5">
    <source>
        <dbReference type="RuleBase" id="RU000508"/>
    </source>
</evidence>
<organism evidence="7 9">
    <name type="scientific">Cupriavidus necator (strain ATCC 17699 / DSM 428 / KCTC 22496 / NCIMB 10442 / H16 / Stanier 337)</name>
    <name type="common">Ralstonia eutropha</name>
    <dbReference type="NCBI Taxonomy" id="381666"/>
    <lineage>
        <taxon>Bacteria</taxon>
        <taxon>Pseudomonadati</taxon>
        <taxon>Pseudomonadota</taxon>
        <taxon>Betaproteobacteria</taxon>
        <taxon>Burkholderiales</taxon>
        <taxon>Burkholderiaceae</taxon>
        <taxon>Cupriavidus</taxon>
    </lineage>
</organism>
<evidence type="ECO:0000313" key="7">
    <source>
        <dbReference type="EMBL" id="AAP85780.1"/>
    </source>
</evidence>
<accession>Q7WXT9</accession>
<dbReference type="EC" id="3.1.3.11" evidence="2"/>
<dbReference type="PANTHER" id="PTHR11556">
    <property type="entry name" value="FRUCTOSE-1,6-BISPHOSPHATASE-RELATED"/>
    <property type="match status" value="1"/>
</dbReference>
<dbReference type="Proteomes" id="UP000008210">
    <property type="component" value="Plasmid megaplasmid pHG1"/>
</dbReference>
<keyword evidence="9" id="KW-1185">Reference proteome</keyword>
<protein>
    <recommendedName>
        <fullName evidence="2">fructose-bisphosphatase</fullName>
        <ecNumber evidence="2">3.1.3.11</ecNumber>
    </recommendedName>
</protein>
<evidence type="ECO:0000313" key="9">
    <source>
        <dbReference type="Proteomes" id="UP000008210"/>
    </source>
</evidence>
<dbReference type="PANTHER" id="PTHR11556:SF35">
    <property type="entry name" value="SEDOHEPTULOSE-1,7-BISPHOSPHATASE, CHLOROPLASTIC"/>
    <property type="match status" value="1"/>
</dbReference>
<comment type="pathway">
    <text evidence="4">Carbohydrate biosynthesis.</text>
</comment>
<name>Q7WXT9_CUPNH</name>
<reference evidence="7 9" key="1">
    <citation type="journal article" date="2003" name="J. Mol. Biol.">
        <title>Complete nucleotide sequence of pHG1: a Ralstonia eutropha H16 megaplasmid encoding key enzymes of H(2)-based lithoautotrophy and anaerobiosis.</title>
        <authorList>
            <person name="Schwartz E."/>
            <person name="Henne A."/>
            <person name="Cramm R."/>
            <person name="Eitinger T."/>
            <person name="Friedrich B."/>
            <person name="Gottschalk G."/>
        </authorList>
    </citation>
    <scope>NUCLEOTIDE SEQUENCE [LARGE SCALE GENOMIC DNA]</scope>
    <source>
        <strain evidence="9">ATCC 17699 / DSM 428 / KCTC 22496 / NCIMB 10442 / H16 / Stanier 337</strain>
        <strain evidence="7">H16</strain>
        <plasmid evidence="7 9">megaplasmid pHG1</plasmid>
    </source>
</reference>
<dbReference type="eggNOG" id="COG0158">
    <property type="taxonomic scope" value="Bacteria"/>
</dbReference>
<evidence type="ECO:0000256" key="2">
    <source>
        <dbReference type="ARBA" id="ARBA00013093"/>
    </source>
</evidence>
<dbReference type="AlphaFoldDB" id="Q7WXT9"/>
<dbReference type="Gene3D" id="3.30.540.10">
    <property type="entry name" value="Fructose-1,6-Bisphosphatase, subunit A, domain 1"/>
    <property type="match status" value="1"/>
</dbReference>
<keyword evidence="5" id="KW-0119">Carbohydrate metabolism</keyword>
<keyword evidence="3" id="KW-0963">Cytoplasm</keyword>
<dbReference type="GO" id="GO:0006094">
    <property type="term" value="P:gluconeogenesis"/>
    <property type="evidence" value="ECO:0007669"/>
    <property type="project" value="TreeGrafter"/>
</dbReference>
<feature type="domain" description="Fructose-1-6-bisphosphatase class I N-terminal" evidence="6">
    <location>
        <begin position="9"/>
        <end position="198"/>
    </location>
</feature>